<evidence type="ECO:0000313" key="8">
    <source>
        <dbReference type="Proteomes" id="UP000008386"/>
    </source>
</evidence>
<feature type="binding site" evidence="6">
    <location>
        <position position="188"/>
    </location>
    <ligand>
        <name>8-oxoguanine</name>
        <dbReference type="ChEBI" id="CHEBI:52617"/>
    </ligand>
</feature>
<reference evidence="7 8" key="1">
    <citation type="journal article" date="2011" name="J. Bacteriol.">
        <title>Complete genome sequence of the obligate piezophilic hyperthermophilic archaeon Pyrococcus yayanosii CH1.</title>
        <authorList>
            <person name="Jun X."/>
            <person name="Lupeng L."/>
            <person name="Minjuan X."/>
            <person name="Oger P."/>
            <person name="Fengping W."/>
            <person name="Jebbar M."/>
            <person name="Xiang X."/>
        </authorList>
    </citation>
    <scope>NUCLEOTIDE SEQUENCE [LARGE SCALE GENOMIC DNA]</scope>
    <source>
        <strain evidence="8">CH1 / JCM 16557</strain>
    </source>
</reference>
<dbReference type="NCBIfam" id="NF009785">
    <property type="entry name" value="PRK13280.1-2"/>
    <property type="match status" value="1"/>
</dbReference>
<dbReference type="EC" id="3.2.2.-" evidence="6"/>
<dbReference type="AlphaFoldDB" id="F8AIL3"/>
<organism evidence="7 8">
    <name type="scientific">Pyrococcus yayanosii (strain CH1 / JCM 16557)</name>
    <dbReference type="NCBI Taxonomy" id="529709"/>
    <lineage>
        <taxon>Archaea</taxon>
        <taxon>Methanobacteriati</taxon>
        <taxon>Methanobacteriota</taxon>
        <taxon>Thermococci</taxon>
        <taxon>Thermococcales</taxon>
        <taxon>Thermococcaceae</taxon>
        <taxon>Pyrococcus</taxon>
    </lineage>
</organism>
<dbReference type="RefSeq" id="WP_013905436.1">
    <property type="nucleotide sequence ID" value="NC_015680.1"/>
</dbReference>
<comment type="catalytic activity">
    <reaction evidence="6">
        <text>2'-deoxyribonucleotide-(2'-deoxyribose 5'-phosphate)-2'-deoxyribonucleotide-DNA = a 3'-end 2'-deoxyribonucleotide-(2,3-dehydro-2,3-deoxyribose 5'-phosphate)-DNA + a 5'-end 5'-phospho-2'-deoxyribonucleoside-DNA + H(+)</text>
        <dbReference type="Rhea" id="RHEA:66592"/>
        <dbReference type="Rhea" id="RHEA-COMP:13180"/>
        <dbReference type="Rhea" id="RHEA-COMP:16897"/>
        <dbReference type="Rhea" id="RHEA-COMP:17067"/>
        <dbReference type="ChEBI" id="CHEBI:15378"/>
        <dbReference type="ChEBI" id="CHEBI:136412"/>
        <dbReference type="ChEBI" id="CHEBI:157695"/>
        <dbReference type="ChEBI" id="CHEBI:167181"/>
        <dbReference type="EC" id="4.2.99.18"/>
    </reaction>
</comment>
<dbReference type="InterPro" id="IPR015254">
    <property type="entry name" value="AGOG-like"/>
</dbReference>
<feature type="binding site" evidence="6">
    <location>
        <position position="162"/>
    </location>
    <ligand>
        <name>8-oxoguanine</name>
        <dbReference type="ChEBI" id="CHEBI:52617"/>
    </ligand>
</feature>
<comment type="caution">
    <text evidence="6">Lacks conserved residue(s) required for the propagation of feature annotation.</text>
</comment>
<keyword evidence="3 6" id="KW-0378">Hydrolase</keyword>
<dbReference type="eggNOG" id="arCOG04144">
    <property type="taxonomic scope" value="Archaea"/>
</dbReference>
<comment type="similarity">
    <text evidence="6">Belongs to the archaeal N-glycosylase/DNA lyase (AGOG) family.</text>
</comment>
<dbReference type="GO" id="GO:0000702">
    <property type="term" value="F:oxidized base lesion DNA N-glycosylase activity"/>
    <property type="evidence" value="ECO:0007669"/>
    <property type="project" value="UniProtKB-UniRule"/>
</dbReference>
<dbReference type="STRING" id="529709.PYCH_06910"/>
<dbReference type="GeneID" id="10837267"/>
<keyword evidence="5 6" id="KW-0456">Lyase</keyword>
<evidence type="ECO:0000256" key="5">
    <source>
        <dbReference type="ARBA" id="ARBA00023239"/>
    </source>
</evidence>
<protein>
    <recommendedName>
        <fullName evidence="6">N-glycosylase/DNA lyase</fullName>
    </recommendedName>
    <alternativeName>
        <fullName evidence="6">8-oxoguanine DNA glycosylase</fullName>
        <ecNumber evidence="6">3.2.2.-</ecNumber>
    </alternativeName>
    <alternativeName>
        <fullName evidence="6">AGOG</fullName>
    </alternativeName>
    <alternativeName>
        <fullName evidence="6">DNA-(apurinic or apyrimidinic site) lyase</fullName>
        <shortName evidence="6">AP lyase</shortName>
        <ecNumber evidence="6">4.2.99.18</ecNumber>
    </alternativeName>
</protein>
<feature type="binding site" evidence="6">
    <location>
        <position position="38"/>
    </location>
    <ligand>
        <name>8-oxoguanine</name>
        <dbReference type="ChEBI" id="CHEBI:52617"/>
    </ligand>
</feature>
<feature type="binding site" evidence="6">
    <location>
        <position position="224"/>
    </location>
    <ligand>
        <name>8-oxoguanine</name>
        <dbReference type="ChEBI" id="CHEBI:52617"/>
    </ligand>
</feature>
<evidence type="ECO:0000256" key="3">
    <source>
        <dbReference type="ARBA" id="ARBA00022801"/>
    </source>
</evidence>
<dbReference type="PIRSF" id="PIRSF008955">
    <property type="entry name" value="AGOG"/>
    <property type="match status" value="1"/>
</dbReference>
<feature type="binding site" evidence="6">
    <location>
        <position position="228"/>
    </location>
    <ligand>
        <name>8-oxoguanine</name>
        <dbReference type="ChEBI" id="CHEBI:52617"/>
    </ligand>
</feature>
<dbReference type="GO" id="GO:0006284">
    <property type="term" value="P:base-excision repair"/>
    <property type="evidence" value="ECO:0007669"/>
    <property type="project" value="UniProtKB-UniRule"/>
</dbReference>
<dbReference type="HAMAP" id="MF_01168">
    <property type="entry name" value="AGOG"/>
    <property type="match status" value="1"/>
</dbReference>
<evidence type="ECO:0000256" key="2">
    <source>
        <dbReference type="ARBA" id="ARBA00022769"/>
    </source>
</evidence>
<dbReference type="Gene3D" id="1.10.340.30">
    <property type="entry name" value="Hypothetical protein, domain 2"/>
    <property type="match status" value="1"/>
</dbReference>
<evidence type="ECO:0000256" key="1">
    <source>
        <dbReference type="ARBA" id="ARBA00022763"/>
    </source>
</evidence>
<dbReference type="Pfam" id="PF09171">
    <property type="entry name" value="AGOG"/>
    <property type="match status" value="1"/>
</dbReference>
<dbReference type="Proteomes" id="UP000008386">
    <property type="component" value="Chromosome"/>
</dbReference>
<dbReference type="KEGG" id="pya:PYCH_06910"/>
<evidence type="ECO:0000256" key="6">
    <source>
        <dbReference type="HAMAP-Rule" id="MF_01168"/>
    </source>
</evidence>
<comment type="domain">
    <text evidence="6">Contains two alpha-helical subdomains, with the 8-oxoguanine binding site located in a cleft at their interface. Contains a helix-hairpin-helix (HhH) structural motif and a Gly/Pro-rich sequence followed by a conserved Asp (HhH-GPD motif).</text>
</comment>
<keyword evidence="1 6" id="KW-0227">DNA damage</keyword>
<keyword evidence="8" id="KW-1185">Reference proteome</keyword>
<feature type="binding site" evidence="6">
    <location>
        <position position="66"/>
    </location>
    <ligand>
        <name>8-oxoguanine</name>
        <dbReference type="ChEBI" id="CHEBI:52617"/>
    </ligand>
</feature>
<feature type="active site" description="Schiff-base intermediate with DNA" evidence="6">
    <location>
        <position position="158"/>
    </location>
</feature>
<accession>F8AIL3</accession>
<dbReference type="EC" id="4.2.99.18" evidence="6"/>
<comment type="function">
    <text evidence="6">DNA repair enzyme that is part of the base excision repair (BER) pathway; protects from oxidative damage by removing the major product of DNA oxidation, 8-oxoguanine (GO), from single- and double-stranded DNA substrates.</text>
</comment>
<keyword evidence="4 6" id="KW-0234">DNA repair</keyword>
<dbReference type="InterPro" id="IPR016544">
    <property type="entry name" value="AGOG"/>
</dbReference>
<dbReference type="GO" id="GO:0140078">
    <property type="term" value="F:class I DNA-(apurinic or apyrimidinic site) endonuclease activity"/>
    <property type="evidence" value="ECO:0007669"/>
    <property type="project" value="UniProtKB-EC"/>
</dbReference>
<feature type="active site" evidence="6">
    <location>
        <position position="190"/>
    </location>
</feature>
<dbReference type="OrthoDB" id="15106at2157"/>
<keyword evidence="2 6" id="KW-0228">DNA excision</keyword>
<dbReference type="EMBL" id="CP002779">
    <property type="protein sequence ID" value="AEH24379.1"/>
    <property type="molecule type" value="Genomic_DNA"/>
</dbReference>
<sequence>MTPDRFLGLDDNVARLKGILGKLGIECARTIEERVDLQFDALRNLWKNLGDEEPFLKLVIANAVVSYQLSGKGEDWWWEFSQYFSKNPPRGSIAEAYARFLPQSKTNRRLVGRKVARLRKLEPFLARLDLGRLRYYYRNMLSLQSNLANVLGTGKSTKTVVFAVKMFGYACRITFGEFRPYPMEIPIPEDVRIRAYTRRFTREPPATFWSRIARDVGIPPLHIDSILWPVLGGDERVIERLRRHCKKADLVLELANLGTNVNGQHP</sequence>
<dbReference type="InterPro" id="IPR011257">
    <property type="entry name" value="DNA_glycosylase"/>
</dbReference>
<feature type="binding site" evidence="6">
    <location>
        <position position="77"/>
    </location>
    <ligand>
        <name>8-oxoguanine</name>
        <dbReference type="ChEBI" id="CHEBI:52617"/>
    </ligand>
</feature>
<gene>
    <name evidence="7" type="ordered locus">PYCH_06910</name>
</gene>
<evidence type="ECO:0000313" key="7">
    <source>
        <dbReference type="EMBL" id="AEH24379.1"/>
    </source>
</evidence>
<proteinExistence type="inferred from homology"/>
<dbReference type="SUPFAM" id="SSF48150">
    <property type="entry name" value="DNA-glycosylase"/>
    <property type="match status" value="1"/>
</dbReference>
<dbReference type="HOGENOM" id="CLU_085935_0_0_2"/>
<name>F8AIL3_PYRYC</name>
<evidence type="ECO:0000256" key="4">
    <source>
        <dbReference type="ARBA" id="ARBA00023204"/>
    </source>
</evidence>